<keyword evidence="4" id="KW-1185">Reference proteome</keyword>
<feature type="domain" description="Solute-binding protein family 3/N-terminal" evidence="2">
    <location>
        <begin position="34"/>
        <end position="248"/>
    </location>
</feature>
<proteinExistence type="predicted"/>
<dbReference type="PANTHER" id="PTHR35936:SF17">
    <property type="entry name" value="ARGININE-BINDING EXTRACELLULAR PROTEIN ARTP"/>
    <property type="match status" value="1"/>
</dbReference>
<reference evidence="3 4" key="1">
    <citation type="submission" date="2018-08" db="EMBL/GenBank/DDBJ databases">
        <title>Genomic Encyclopedia of Type Strains, Phase IV (KMG-IV): sequencing the most valuable type-strain genomes for metagenomic binning, comparative biology and taxonomic classification.</title>
        <authorList>
            <person name="Goeker M."/>
        </authorList>
    </citation>
    <scope>NUCLEOTIDE SEQUENCE [LARGE SCALE GENOMIC DNA]</scope>
    <source>
        <strain evidence="3 4">BW863</strain>
    </source>
</reference>
<dbReference type="Proteomes" id="UP000256900">
    <property type="component" value="Unassembled WGS sequence"/>
</dbReference>
<dbReference type="OrthoDB" id="6192933at2"/>
<keyword evidence="1" id="KW-0732">Signal</keyword>
<dbReference type="PANTHER" id="PTHR35936">
    <property type="entry name" value="MEMBRANE-BOUND LYTIC MUREIN TRANSGLYCOSYLASE F"/>
    <property type="match status" value="1"/>
</dbReference>
<dbReference type="RefSeq" id="WP_115835428.1">
    <property type="nucleotide sequence ID" value="NZ_CP025086.1"/>
</dbReference>
<dbReference type="EMBL" id="QUMO01000001">
    <property type="protein sequence ID" value="REF89685.1"/>
    <property type="molecule type" value="Genomic_DNA"/>
</dbReference>
<sequence>MSPLRRLLLCGFAACVLATPAKSRPLEDILASGTFDICVQEDSAPFSDQASGTGIFIDLGRLIAQHLGVQLTETWIFSAEYARKTSCDALPAVAAIPGDDPLRLTIPYLKVRTALVTRASAAPVNTFADIANSRVAVLANSYARHDLNKRGINLSVAFLENKDILSAVDRGDDSAGVVTLFSLEWYVHQNDALLRANFQPLGAVYDYDAAIGLRHADPPLLKKINIILQTAMGDGALADIFEKYGLQYESPK</sequence>
<evidence type="ECO:0000256" key="1">
    <source>
        <dbReference type="ARBA" id="ARBA00022729"/>
    </source>
</evidence>
<evidence type="ECO:0000259" key="2">
    <source>
        <dbReference type="SMART" id="SM00062"/>
    </source>
</evidence>
<dbReference type="InterPro" id="IPR001638">
    <property type="entry name" value="Solute-binding_3/MltF_N"/>
</dbReference>
<organism evidence="3 4">
    <name type="scientific">Methylovirgula ligni</name>
    <dbReference type="NCBI Taxonomy" id="569860"/>
    <lineage>
        <taxon>Bacteria</taxon>
        <taxon>Pseudomonadati</taxon>
        <taxon>Pseudomonadota</taxon>
        <taxon>Alphaproteobacteria</taxon>
        <taxon>Hyphomicrobiales</taxon>
        <taxon>Beijerinckiaceae</taxon>
        <taxon>Methylovirgula</taxon>
    </lineage>
</organism>
<evidence type="ECO:0000313" key="3">
    <source>
        <dbReference type="EMBL" id="REF89685.1"/>
    </source>
</evidence>
<dbReference type="SUPFAM" id="SSF53850">
    <property type="entry name" value="Periplasmic binding protein-like II"/>
    <property type="match status" value="1"/>
</dbReference>
<dbReference type="Pfam" id="PF00497">
    <property type="entry name" value="SBP_bac_3"/>
    <property type="match status" value="1"/>
</dbReference>
<evidence type="ECO:0000313" key="4">
    <source>
        <dbReference type="Proteomes" id="UP000256900"/>
    </source>
</evidence>
<gene>
    <name evidence="3" type="ORF">DES32_0921</name>
</gene>
<accession>A0A3D9Z4H6</accession>
<dbReference type="SMART" id="SM00062">
    <property type="entry name" value="PBPb"/>
    <property type="match status" value="1"/>
</dbReference>
<name>A0A3D9Z4H6_9HYPH</name>
<comment type="caution">
    <text evidence="3">The sequence shown here is derived from an EMBL/GenBank/DDBJ whole genome shotgun (WGS) entry which is preliminary data.</text>
</comment>
<protein>
    <submittedName>
        <fullName evidence="3">Polar amino acid transport system substrate-binding protein</fullName>
    </submittedName>
</protein>
<dbReference type="Gene3D" id="3.40.190.10">
    <property type="entry name" value="Periplasmic binding protein-like II"/>
    <property type="match status" value="2"/>
</dbReference>
<dbReference type="AlphaFoldDB" id="A0A3D9Z4H6"/>